<evidence type="ECO:0008006" key="4">
    <source>
        <dbReference type="Google" id="ProtNLM"/>
    </source>
</evidence>
<dbReference type="OrthoDB" id="9764164at2"/>
<feature type="compositionally biased region" description="Basic and acidic residues" evidence="1">
    <location>
        <begin position="258"/>
        <end position="287"/>
    </location>
</feature>
<protein>
    <recommendedName>
        <fullName evidence="4">SGNH/GDSL hydrolase family protein</fullName>
    </recommendedName>
</protein>
<evidence type="ECO:0000313" key="3">
    <source>
        <dbReference type="Proteomes" id="UP000253507"/>
    </source>
</evidence>
<sequence length="590" mass="64754">MTAPPPASAPRPATAPPPASPSIPSPTREPAAPDAGTRRAAPEAGKERAGTGRAAPGAPYTDPTLGIPVSTSWRGEPRNRLVALGDSLTEGFQSCAVFRTDLSYPAIIAHELGWSAHFRHPSYEGCGGLPLNLELLLRDLEEHCGKDLDWWDTPAALFRARRFMDKVEDYWERGAGCAPATTTAVNHNLAVFGWDLRDALDKSADVCRKMIGAPRDDLVRQMVGNPGERAALRALPTRPPAAGALTQVGAARLLGEQTGERQDERADGEGSGEDTREGRGGRDPDPDHGIETLIVFLGANNALSSVIELDVTWSGPGYDDLREKGKYTVWRPEHFASELRQLADEIGQIRARHVIWCAVPHVTIAPIARGVHGKAEPGSRYFPYYTRPWIGDSDFDVRRDPHLTGEQARDVDAAIDQYNDAMADVVRAARRAGRDWYLLDTAGLLDRLACRRYFEDEAARPDWWSPYPLPRELRALDPVPNSRFLLSDGERRSDGGLFSLDGVHPTTVAYGILAQELMGVMRTAGVEFRTPYGGDPRPDPVRVDFQRLVRRDTLINRPPANVTSGLQIIGWADEALDVLGRALWFGRKGK</sequence>
<feature type="region of interest" description="Disordered" evidence="1">
    <location>
        <begin position="1"/>
        <end position="72"/>
    </location>
</feature>
<dbReference type="RefSeq" id="WP_114014700.1">
    <property type="nucleotide sequence ID" value="NZ_QOIM01000025.1"/>
</dbReference>
<reference evidence="2 3" key="1">
    <citation type="submission" date="2018-06" db="EMBL/GenBank/DDBJ databases">
        <title>Streptomyces reniochalinae sp. nov. and Streptomyces diacarnus sp. nov. from marine sponges.</title>
        <authorList>
            <person name="Li L."/>
        </authorList>
    </citation>
    <scope>NUCLEOTIDE SEQUENCE [LARGE SCALE GENOMIC DNA]</scope>
    <source>
        <strain evidence="2 3">LHW50302</strain>
    </source>
</reference>
<dbReference type="AlphaFoldDB" id="A0A367EY39"/>
<comment type="caution">
    <text evidence="2">The sequence shown here is derived from an EMBL/GenBank/DDBJ whole genome shotgun (WGS) entry which is preliminary data.</text>
</comment>
<dbReference type="Gene3D" id="3.40.50.1110">
    <property type="entry name" value="SGNH hydrolase"/>
    <property type="match status" value="1"/>
</dbReference>
<keyword evidence="3" id="KW-1185">Reference proteome</keyword>
<feature type="compositionally biased region" description="Pro residues" evidence="1">
    <location>
        <begin position="1"/>
        <end position="24"/>
    </location>
</feature>
<dbReference type="Proteomes" id="UP000253507">
    <property type="component" value="Unassembled WGS sequence"/>
</dbReference>
<dbReference type="EMBL" id="QOIM01000025">
    <property type="protein sequence ID" value="RCG22307.1"/>
    <property type="molecule type" value="Genomic_DNA"/>
</dbReference>
<evidence type="ECO:0000256" key="1">
    <source>
        <dbReference type="SAM" id="MobiDB-lite"/>
    </source>
</evidence>
<feature type="region of interest" description="Disordered" evidence="1">
    <location>
        <begin position="255"/>
        <end position="287"/>
    </location>
</feature>
<name>A0A367EY39_9ACTN</name>
<feature type="compositionally biased region" description="Basic and acidic residues" evidence="1">
    <location>
        <begin position="36"/>
        <end position="50"/>
    </location>
</feature>
<organism evidence="2 3">
    <name type="scientific">Streptomyces reniochalinae</name>
    <dbReference type="NCBI Taxonomy" id="2250578"/>
    <lineage>
        <taxon>Bacteria</taxon>
        <taxon>Bacillati</taxon>
        <taxon>Actinomycetota</taxon>
        <taxon>Actinomycetes</taxon>
        <taxon>Kitasatosporales</taxon>
        <taxon>Streptomycetaceae</taxon>
        <taxon>Streptomyces</taxon>
    </lineage>
</organism>
<dbReference type="SUPFAM" id="SSF52266">
    <property type="entry name" value="SGNH hydrolase"/>
    <property type="match status" value="1"/>
</dbReference>
<proteinExistence type="predicted"/>
<dbReference type="InterPro" id="IPR036514">
    <property type="entry name" value="SGNH_hydro_sf"/>
</dbReference>
<evidence type="ECO:0000313" key="2">
    <source>
        <dbReference type="EMBL" id="RCG22307.1"/>
    </source>
</evidence>
<gene>
    <name evidence="2" type="ORF">DQ392_07455</name>
</gene>
<accession>A0A367EY39</accession>